<organism evidence="1 2">
    <name type="scientific">Fusarium oxysporum f. sp. lycopersici (strain 4287 / CBS 123668 / FGSC 9935 / NRRL 34936)</name>
    <name type="common">Fusarium vascular wilt of tomato</name>
    <dbReference type="NCBI Taxonomy" id="426428"/>
    <lineage>
        <taxon>Eukaryota</taxon>
        <taxon>Fungi</taxon>
        <taxon>Dikarya</taxon>
        <taxon>Ascomycota</taxon>
        <taxon>Pezizomycotina</taxon>
        <taxon>Sordariomycetes</taxon>
        <taxon>Hypocreomycetidae</taxon>
        <taxon>Hypocreales</taxon>
        <taxon>Nectriaceae</taxon>
        <taxon>Fusarium</taxon>
        <taxon>Fusarium oxysporum species complex</taxon>
    </lineage>
</organism>
<evidence type="ECO:0000313" key="2">
    <source>
        <dbReference type="Proteomes" id="UP000009097"/>
    </source>
</evidence>
<dbReference type="EMBL" id="DS231697">
    <property type="protein sequence ID" value="KNA96646.1"/>
    <property type="molecule type" value="Genomic_DNA"/>
</dbReference>
<dbReference type="VEuPathDB" id="FungiDB:FOXG_18173"/>
<dbReference type="AlphaFoldDB" id="A0A0J9WHE6"/>
<reference evidence="1" key="2">
    <citation type="journal article" date="2010" name="Nature">
        <title>Comparative genomics reveals mobile pathogenicity chromosomes in Fusarium.</title>
        <authorList>
            <person name="Ma L.J."/>
            <person name="van der Does H.C."/>
            <person name="Borkovich K.A."/>
            <person name="Coleman J.J."/>
            <person name="Daboussi M.J."/>
            <person name="Di Pietro A."/>
            <person name="Dufresne M."/>
            <person name="Freitag M."/>
            <person name="Grabherr M."/>
            <person name="Henrissat B."/>
            <person name="Houterman P.M."/>
            <person name="Kang S."/>
            <person name="Shim W.B."/>
            <person name="Woloshuk C."/>
            <person name="Xie X."/>
            <person name="Xu J.R."/>
            <person name="Antoniw J."/>
            <person name="Baker S.E."/>
            <person name="Bluhm B.H."/>
            <person name="Breakspear A."/>
            <person name="Brown D.W."/>
            <person name="Butchko R.A."/>
            <person name="Chapman S."/>
            <person name="Coulson R."/>
            <person name="Coutinho P.M."/>
            <person name="Danchin E.G."/>
            <person name="Diener A."/>
            <person name="Gale L.R."/>
            <person name="Gardiner D.M."/>
            <person name="Goff S."/>
            <person name="Hammond-Kosack K.E."/>
            <person name="Hilburn K."/>
            <person name="Hua-Van A."/>
            <person name="Jonkers W."/>
            <person name="Kazan K."/>
            <person name="Kodira C.D."/>
            <person name="Koehrsen M."/>
            <person name="Kumar L."/>
            <person name="Lee Y.H."/>
            <person name="Li L."/>
            <person name="Manners J.M."/>
            <person name="Miranda-Saavedra D."/>
            <person name="Mukherjee M."/>
            <person name="Park G."/>
            <person name="Park J."/>
            <person name="Park S.Y."/>
            <person name="Proctor R.H."/>
            <person name="Regev A."/>
            <person name="Ruiz-Roldan M.C."/>
            <person name="Sain D."/>
            <person name="Sakthikumar S."/>
            <person name="Sykes S."/>
            <person name="Schwartz D.C."/>
            <person name="Turgeon B.G."/>
            <person name="Wapinski I."/>
            <person name="Yoder O."/>
            <person name="Young S."/>
            <person name="Zeng Q."/>
            <person name="Zhou S."/>
            <person name="Galagan J."/>
            <person name="Cuomo C.A."/>
            <person name="Kistler H.C."/>
            <person name="Rep M."/>
        </authorList>
    </citation>
    <scope>NUCLEOTIDE SEQUENCE [LARGE SCALE GENOMIC DNA]</scope>
    <source>
        <strain evidence="1">4287</strain>
    </source>
</reference>
<gene>
    <name evidence="1" type="ORF">FOXG_18173</name>
</gene>
<name>A0A0J9WHE6_FUSO4</name>
<dbReference type="Proteomes" id="UP000009097">
    <property type="component" value="Unassembled WGS sequence"/>
</dbReference>
<accession>A0A0J9WHE6</accession>
<reference evidence="1" key="1">
    <citation type="submission" date="2007-04" db="EMBL/GenBank/DDBJ databases">
        <authorList>
            <consortium name="The Broad Institute Genome Sequencing Platform"/>
            <person name="Birren B."/>
            <person name="Lander E."/>
            <person name="Galagan J."/>
            <person name="Nusbaum C."/>
            <person name="Devon K."/>
            <person name="Ma L.-J."/>
            <person name="Jaffe D."/>
            <person name="Butler J."/>
            <person name="Alvarez P."/>
            <person name="Gnerre S."/>
            <person name="Grabherr M."/>
            <person name="Kleber M."/>
            <person name="Mauceli E."/>
            <person name="Brockman W."/>
            <person name="MacCallum I.A."/>
            <person name="Young S."/>
            <person name="LaButti K."/>
            <person name="DeCaprio D."/>
            <person name="Crawford M."/>
            <person name="Koehrsen M."/>
            <person name="Engels R."/>
            <person name="Montgomery P."/>
            <person name="Pearson M."/>
            <person name="Howarth C."/>
            <person name="Larson L."/>
            <person name="White J."/>
            <person name="O'Leary S."/>
            <person name="Kodira C."/>
            <person name="Zeng Q."/>
            <person name="Yandava C."/>
            <person name="Alvarado L."/>
            <person name="Kistler C."/>
            <person name="Shim W.-B."/>
            <person name="Kang S."/>
            <person name="Woloshuk C."/>
        </authorList>
    </citation>
    <scope>NUCLEOTIDE SEQUENCE</scope>
    <source>
        <strain evidence="1">4287</strain>
    </source>
</reference>
<sequence length="53" mass="5811">MAAEIIVFCFHWLWRQSSPVEPPAARGQSRSEAGPMYLPLLRGRSSSSVGPVP</sequence>
<dbReference type="RefSeq" id="XP_018234692.1">
    <property type="nucleotide sequence ID" value="XM_018398223.1"/>
</dbReference>
<protein>
    <submittedName>
        <fullName evidence="1">Uncharacterized protein</fullName>
    </submittedName>
</protein>
<evidence type="ECO:0000313" key="1">
    <source>
        <dbReference type="EMBL" id="KNA96646.1"/>
    </source>
</evidence>
<proteinExistence type="predicted"/>
<dbReference type="KEGG" id="fox:FOXG_18173"/>
<dbReference type="GeneID" id="28958879"/>